<keyword evidence="2" id="KW-1185">Reference proteome</keyword>
<organism evidence="1 2">
    <name type="scientific">Magnetospirillum aberrantis SpK</name>
    <dbReference type="NCBI Taxonomy" id="908842"/>
    <lineage>
        <taxon>Bacteria</taxon>
        <taxon>Pseudomonadati</taxon>
        <taxon>Pseudomonadota</taxon>
        <taxon>Alphaproteobacteria</taxon>
        <taxon>Rhodospirillales</taxon>
        <taxon>Rhodospirillaceae</taxon>
        <taxon>Magnetospirillum</taxon>
    </lineage>
</organism>
<accession>A0A7C9QUC0</accession>
<evidence type="ECO:0000313" key="1">
    <source>
        <dbReference type="EMBL" id="NFV80361.1"/>
    </source>
</evidence>
<gene>
    <name evidence="1" type="ORF">G4223_09575</name>
</gene>
<dbReference type="EMBL" id="JAAIYP010000036">
    <property type="protein sequence ID" value="NFV80361.1"/>
    <property type="molecule type" value="Genomic_DNA"/>
</dbReference>
<evidence type="ECO:0000313" key="2">
    <source>
        <dbReference type="Proteomes" id="UP000480684"/>
    </source>
</evidence>
<dbReference type="AlphaFoldDB" id="A0A7C9QUC0"/>
<dbReference type="Proteomes" id="UP000480684">
    <property type="component" value="Unassembled WGS sequence"/>
</dbReference>
<dbReference type="RefSeq" id="WP_163678459.1">
    <property type="nucleotide sequence ID" value="NZ_JAAIYP010000036.1"/>
</dbReference>
<sequence>MSDIQYQNVTISVTNANPGQKIKVLLAPLAPQSSQVAWSTGAPMAASAGMQLTASGQPLPLQQLNITGTALTFLTSSAGGSSGALQFNFQLSLAGAGGPQFFTLSAPNDPNVLVTAALVGQLPQVINEAPTTLQWPS</sequence>
<protein>
    <submittedName>
        <fullName evidence="1">Uncharacterized protein</fullName>
    </submittedName>
</protein>
<proteinExistence type="predicted"/>
<comment type="caution">
    <text evidence="1">The sequence shown here is derived from an EMBL/GenBank/DDBJ whole genome shotgun (WGS) entry which is preliminary data.</text>
</comment>
<reference evidence="1 2" key="1">
    <citation type="submission" date="2020-02" db="EMBL/GenBank/DDBJ databases">
        <authorList>
            <person name="Dziuba M."/>
            <person name="Kuznetsov B."/>
            <person name="Mardanov A."/>
            <person name="Ravin N."/>
            <person name="Grouzdev D."/>
        </authorList>
    </citation>
    <scope>NUCLEOTIDE SEQUENCE [LARGE SCALE GENOMIC DNA]</scope>
    <source>
        <strain evidence="1 2">SpK</strain>
    </source>
</reference>
<name>A0A7C9QUC0_9PROT</name>